<dbReference type="PRINTS" id="PR01506">
    <property type="entry name" value="TATBPROTEIN"/>
</dbReference>
<keyword evidence="6" id="KW-1133">Transmembrane helix</keyword>
<evidence type="ECO:0000256" key="8">
    <source>
        <dbReference type="ARBA" id="ARBA00023136"/>
    </source>
</evidence>
<organism evidence="9 10">
    <name type="scientific">Paenibacillus spongiae</name>
    <dbReference type="NCBI Taxonomy" id="2909671"/>
    <lineage>
        <taxon>Bacteria</taxon>
        <taxon>Bacillati</taxon>
        <taxon>Bacillota</taxon>
        <taxon>Bacilli</taxon>
        <taxon>Bacillales</taxon>
        <taxon>Paenibacillaceae</taxon>
        <taxon>Paenibacillus</taxon>
    </lineage>
</organism>
<keyword evidence="2" id="KW-0813">Transport</keyword>
<dbReference type="RefSeq" id="WP_258384520.1">
    <property type="nucleotide sequence ID" value="NZ_CP091430.1"/>
</dbReference>
<evidence type="ECO:0000256" key="4">
    <source>
        <dbReference type="ARBA" id="ARBA00022692"/>
    </source>
</evidence>
<evidence type="ECO:0000313" key="10">
    <source>
        <dbReference type="Proteomes" id="UP001057877"/>
    </source>
</evidence>
<dbReference type="Proteomes" id="UP001057877">
    <property type="component" value="Chromosome"/>
</dbReference>
<evidence type="ECO:0000256" key="5">
    <source>
        <dbReference type="ARBA" id="ARBA00022927"/>
    </source>
</evidence>
<protein>
    <submittedName>
        <fullName evidence="9">Twin-arginine translocase TatA/TatE family subunit</fullName>
    </submittedName>
</protein>
<dbReference type="NCBIfam" id="TIGR01411">
    <property type="entry name" value="tatAE"/>
    <property type="match status" value="1"/>
</dbReference>
<dbReference type="EMBL" id="CP091430">
    <property type="protein sequence ID" value="UVI28432.1"/>
    <property type="molecule type" value="Genomic_DNA"/>
</dbReference>
<sequence length="62" mass="6822">MPMNIGVSGVVLILLVALFIFGPSKLPQLGRAIGTTIKEFRHGTKELMNEPHKEANKEYTKG</sequence>
<keyword evidence="7" id="KW-0811">Translocation</keyword>
<dbReference type="Gene3D" id="1.20.5.3310">
    <property type="match status" value="1"/>
</dbReference>
<reference evidence="9" key="1">
    <citation type="submission" date="2022-01" db="EMBL/GenBank/DDBJ databases">
        <title>Paenibacillus spongiae sp. nov., isolated from marine sponge.</title>
        <authorList>
            <person name="Li Z."/>
            <person name="Zhang M."/>
        </authorList>
    </citation>
    <scope>NUCLEOTIDE SEQUENCE</scope>
    <source>
        <strain evidence="9">PHS-Z3</strain>
    </source>
</reference>
<evidence type="ECO:0000256" key="1">
    <source>
        <dbReference type="ARBA" id="ARBA00004162"/>
    </source>
</evidence>
<keyword evidence="3" id="KW-1003">Cell membrane</keyword>
<dbReference type="PANTHER" id="PTHR42982">
    <property type="entry name" value="SEC-INDEPENDENT PROTEIN TRANSLOCASE PROTEIN TATA"/>
    <property type="match status" value="1"/>
</dbReference>
<accession>A0ABY5S3G2</accession>
<comment type="subcellular location">
    <subcellularLocation>
        <location evidence="1">Cell membrane</location>
        <topology evidence="1">Single-pass membrane protein</topology>
    </subcellularLocation>
</comment>
<gene>
    <name evidence="9" type="ORF">L1F29_23680</name>
</gene>
<keyword evidence="8" id="KW-0472">Membrane</keyword>
<keyword evidence="5" id="KW-0653">Protein transport</keyword>
<proteinExistence type="predicted"/>
<dbReference type="NCBIfam" id="NF011430">
    <property type="entry name" value="PRK14861.1"/>
    <property type="match status" value="1"/>
</dbReference>
<dbReference type="PANTHER" id="PTHR42982:SF1">
    <property type="entry name" value="SEC-INDEPENDENT PROTEIN TRANSLOCASE PROTEIN TATA"/>
    <property type="match status" value="1"/>
</dbReference>
<name>A0ABY5S3G2_9BACL</name>
<evidence type="ECO:0000256" key="6">
    <source>
        <dbReference type="ARBA" id="ARBA00022989"/>
    </source>
</evidence>
<dbReference type="InterPro" id="IPR006312">
    <property type="entry name" value="TatA/E"/>
</dbReference>
<evidence type="ECO:0000313" key="9">
    <source>
        <dbReference type="EMBL" id="UVI28432.1"/>
    </source>
</evidence>
<keyword evidence="4" id="KW-0812">Transmembrane</keyword>
<keyword evidence="10" id="KW-1185">Reference proteome</keyword>
<evidence type="ECO:0000256" key="2">
    <source>
        <dbReference type="ARBA" id="ARBA00022448"/>
    </source>
</evidence>
<evidence type="ECO:0000256" key="7">
    <source>
        <dbReference type="ARBA" id="ARBA00023010"/>
    </source>
</evidence>
<dbReference type="InterPro" id="IPR003369">
    <property type="entry name" value="TatA/B/E"/>
</dbReference>
<evidence type="ECO:0000256" key="3">
    <source>
        <dbReference type="ARBA" id="ARBA00022475"/>
    </source>
</evidence>
<dbReference type="Pfam" id="PF02416">
    <property type="entry name" value="TatA_B_E"/>
    <property type="match status" value="1"/>
</dbReference>